<evidence type="ECO:0000313" key="1">
    <source>
        <dbReference type="EMBL" id="MFC3140750.1"/>
    </source>
</evidence>
<gene>
    <name evidence="1" type="ORF">ACFOE0_21585</name>
</gene>
<proteinExistence type="predicted"/>
<protein>
    <submittedName>
        <fullName evidence="1">Uncharacterized protein</fullName>
    </submittedName>
</protein>
<evidence type="ECO:0000313" key="2">
    <source>
        <dbReference type="Proteomes" id="UP001595621"/>
    </source>
</evidence>
<comment type="caution">
    <text evidence="1">The sequence shown here is derived from an EMBL/GenBank/DDBJ whole genome shotgun (WGS) entry which is preliminary data.</text>
</comment>
<accession>A0ABV7GKL0</accession>
<dbReference type="EMBL" id="JBHRTD010000018">
    <property type="protein sequence ID" value="MFC3140750.1"/>
    <property type="molecule type" value="Genomic_DNA"/>
</dbReference>
<keyword evidence="2" id="KW-1185">Reference proteome</keyword>
<dbReference type="RefSeq" id="WP_283106315.1">
    <property type="nucleotide sequence ID" value="NZ_JAKILF010000001.1"/>
</dbReference>
<dbReference type="Proteomes" id="UP001595621">
    <property type="component" value="Unassembled WGS sequence"/>
</dbReference>
<organism evidence="1 2">
    <name type="scientific">Shewanella submarina</name>
    <dbReference type="NCBI Taxonomy" id="2016376"/>
    <lineage>
        <taxon>Bacteria</taxon>
        <taxon>Pseudomonadati</taxon>
        <taxon>Pseudomonadota</taxon>
        <taxon>Gammaproteobacteria</taxon>
        <taxon>Alteromonadales</taxon>
        <taxon>Shewanellaceae</taxon>
        <taxon>Shewanella</taxon>
    </lineage>
</organism>
<reference evidence="2" key="1">
    <citation type="journal article" date="2019" name="Int. J. Syst. Evol. Microbiol.">
        <title>The Global Catalogue of Microorganisms (GCM) 10K type strain sequencing project: providing services to taxonomists for standard genome sequencing and annotation.</title>
        <authorList>
            <consortium name="The Broad Institute Genomics Platform"/>
            <consortium name="The Broad Institute Genome Sequencing Center for Infectious Disease"/>
            <person name="Wu L."/>
            <person name="Ma J."/>
        </authorList>
    </citation>
    <scope>NUCLEOTIDE SEQUENCE [LARGE SCALE GENOMIC DNA]</scope>
    <source>
        <strain evidence="2">KCTC 52277</strain>
    </source>
</reference>
<name>A0ABV7GKL0_9GAMM</name>
<sequence length="40" mass="5030">MKRKMMNNAAARRRTLQKARHQRMLHRQKQFFTFIQLRNS</sequence>